<dbReference type="KEGG" id="sdf:ACG33_09510"/>
<evidence type="ECO:0000256" key="2">
    <source>
        <dbReference type="ARBA" id="ARBA00022618"/>
    </source>
</evidence>
<evidence type="ECO:0000256" key="7">
    <source>
        <dbReference type="HAMAP-Rule" id="MF_00599"/>
    </source>
</evidence>
<keyword evidence="7" id="KW-0997">Cell inner membrane</keyword>
<proteinExistence type="inferred from homology"/>
<dbReference type="InterPro" id="IPR023081">
    <property type="entry name" value="Cell_div_FtsB"/>
</dbReference>
<feature type="topological domain" description="Periplasmic" evidence="7">
    <location>
        <begin position="22"/>
        <end position="174"/>
    </location>
</feature>
<comment type="similarity">
    <text evidence="7">Belongs to the FtsB family.</text>
</comment>
<dbReference type="AlphaFoldDB" id="A0A127FA85"/>
<feature type="compositionally biased region" description="Low complexity" evidence="8">
    <location>
        <begin position="120"/>
        <end position="132"/>
    </location>
</feature>
<keyword evidence="6 7" id="KW-0131">Cell cycle</keyword>
<accession>A0A127FA85</accession>
<feature type="region of interest" description="Disordered" evidence="8">
    <location>
        <begin position="93"/>
        <end position="174"/>
    </location>
</feature>
<feature type="compositionally biased region" description="Basic and acidic residues" evidence="8">
    <location>
        <begin position="148"/>
        <end position="165"/>
    </location>
</feature>
<dbReference type="NCBIfam" id="NF002058">
    <property type="entry name" value="PRK00888.1"/>
    <property type="match status" value="1"/>
</dbReference>
<dbReference type="GO" id="GO:0005886">
    <property type="term" value="C:plasma membrane"/>
    <property type="evidence" value="ECO:0007669"/>
    <property type="project" value="UniProtKB-SubCell"/>
</dbReference>
<dbReference type="InterPro" id="IPR007060">
    <property type="entry name" value="FtsL/DivIC"/>
</dbReference>
<comment type="function">
    <text evidence="7">Essential cell division protein. May link together the upstream cell division proteins, which are predominantly cytoplasmic, with the downstream cell division proteins, which are predominantly periplasmic.</text>
</comment>
<dbReference type="STRING" id="465721.ACG33_09510"/>
<evidence type="ECO:0000256" key="3">
    <source>
        <dbReference type="ARBA" id="ARBA00022692"/>
    </source>
</evidence>
<dbReference type="Proteomes" id="UP000070250">
    <property type="component" value="Chromosome"/>
</dbReference>
<evidence type="ECO:0000256" key="5">
    <source>
        <dbReference type="ARBA" id="ARBA00023136"/>
    </source>
</evidence>
<gene>
    <name evidence="7" type="primary">ftsB</name>
    <name evidence="9" type="ORF">ACG33_09510</name>
</gene>
<dbReference type="EMBL" id="CP011971">
    <property type="protein sequence ID" value="AMN47327.1"/>
    <property type="molecule type" value="Genomic_DNA"/>
</dbReference>
<dbReference type="OrthoDB" id="7061211at2"/>
<dbReference type="PANTHER" id="PTHR37485:SF1">
    <property type="entry name" value="CELL DIVISION PROTEIN FTSB"/>
    <property type="match status" value="1"/>
</dbReference>
<evidence type="ECO:0000256" key="4">
    <source>
        <dbReference type="ARBA" id="ARBA00022989"/>
    </source>
</evidence>
<dbReference type="GO" id="GO:0032153">
    <property type="term" value="C:cell division site"/>
    <property type="evidence" value="ECO:0007669"/>
    <property type="project" value="UniProtKB-UniRule"/>
</dbReference>
<keyword evidence="2 7" id="KW-0132">Cell division</keyword>
<comment type="subcellular location">
    <subcellularLocation>
        <location evidence="7">Cell inner membrane</location>
        <topology evidence="7">Single-pass type II membrane protein</topology>
    </subcellularLocation>
    <text evidence="7">Localizes to the division septum.</text>
</comment>
<sequence length="174" mass="19011">MKFLAAGLLLLLVFLQYRLWLGESGMREVKQLRGEISAQREENVVLRERNRTLAAEVQDLKKGTTAIEERARTDLGMIVQGETFYQVIEPRRAAADAHADADVSQNEGPQDRKRDRPGRHPGSMPGSSPSLPSHEERPGAQPAPAAPRGDDGEGAGRSDRADVRRAAAPPVGTR</sequence>
<keyword evidence="4 7" id="KW-1133">Transmembrane helix</keyword>
<organism evidence="9 10">
    <name type="scientific">Steroidobacter denitrificans</name>
    <dbReference type="NCBI Taxonomy" id="465721"/>
    <lineage>
        <taxon>Bacteria</taxon>
        <taxon>Pseudomonadati</taxon>
        <taxon>Pseudomonadota</taxon>
        <taxon>Gammaproteobacteria</taxon>
        <taxon>Steroidobacterales</taxon>
        <taxon>Steroidobacteraceae</taxon>
        <taxon>Steroidobacter</taxon>
    </lineage>
</organism>
<evidence type="ECO:0000313" key="9">
    <source>
        <dbReference type="EMBL" id="AMN47327.1"/>
    </source>
</evidence>
<evidence type="ECO:0000256" key="8">
    <source>
        <dbReference type="SAM" id="MobiDB-lite"/>
    </source>
</evidence>
<comment type="subunit">
    <text evidence="7">Part of a complex composed of FtsB, FtsL and FtsQ.</text>
</comment>
<keyword evidence="1 7" id="KW-1003">Cell membrane</keyword>
<feature type="topological domain" description="Cytoplasmic" evidence="7">
    <location>
        <begin position="1"/>
        <end position="3"/>
    </location>
</feature>
<reference evidence="9 10" key="1">
    <citation type="submission" date="2015-06" db="EMBL/GenBank/DDBJ databases">
        <title>A Comprehensive Approach to Explore the Metabolic and Phylogenetic Diversity of Bacterial Steroid Degradation in the Environment: Testosterone as an Example.</title>
        <authorList>
            <person name="Yang F.-C."/>
            <person name="Chen Y.-L."/>
            <person name="Yu C.-P."/>
            <person name="Tang S.-L."/>
            <person name="Wang P.-H."/>
            <person name="Ismail W."/>
            <person name="Wang C.-H."/>
            <person name="Yang C.-Y."/>
            <person name="Chiang Y.-R."/>
        </authorList>
    </citation>
    <scope>NUCLEOTIDE SEQUENCE [LARGE SCALE GENOMIC DNA]</scope>
    <source>
        <strain evidence="9 10">DSM 18526</strain>
    </source>
</reference>
<keyword evidence="10" id="KW-1185">Reference proteome</keyword>
<dbReference type="GO" id="GO:0043093">
    <property type="term" value="P:FtsZ-dependent cytokinesis"/>
    <property type="evidence" value="ECO:0007669"/>
    <property type="project" value="UniProtKB-UniRule"/>
</dbReference>
<evidence type="ECO:0000313" key="10">
    <source>
        <dbReference type="Proteomes" id="UP000070250"/>
    </source>
</evidence>
<dbReference type="Pfam" id="PF04977">
    <property type="entry name" value="DivIC"/>
    <property type="match status" value="1"/>
</dbReference>
<keyword evidence="3 7" id="KW-0812">Transmembrane</keyword>
<name>A0A127FA85_STEDE</name>
<keyword evidence="5 7" id="KW-0472">Membrane</keyword>
<dbReference type="HAMAP" id="MF_00599">
    <property type="entry name" value="FtsB"/>
    <property type="match status" value="1"/>
</dbReference>
<dbReference type="PANTHER" id="PTHR37485">
    <property type="entry name" value="CELL DIVISION PROTEIN FTSB"/>
    <property type="match status" value="1"/>
</dbReference>
<protein>
    <recommendedName>
        <fullName evidence="7">Cell division protein FtsB</fullName>
    </recommendedName>
</protein>
<dbReference type="GO" id="GO:0030428">
    <property type="term" value="C:cell septum"/>
    <property type="evidence" value="ECO:0007669"/>
    <property type="project" value="TreeGrafter"/>
</dbReference>
<evidence type="ECO:0000256" key="6">
    <source>
        <dbReference type="ARBA" id="ARBA00023306"/>
    </source>
</evidence>
<evidence type="ECO:0000256" key="1">
    <source>
        <dbReference type="ARBA" id="ARBA00022475"/>
    </source>
</evidence>